<dbReference type="OrthoDB" id="9784719at2"/>
<evidence type="ECO:0000259" key="3">
    <source>
        <dbReference type="PROSITE" id="PS50110"/>
    </source>
</evidence>
<dbReference type="PANTHER" id="PTHR44591:SF25">
    <property type="entry name" value="CHEMOTAXIS TWO-COMPONENT RESPONSE REGULATOR"/>
    <property type="match status" value="1"/>
</dbReference>
<dbReference type="InterPro" id="IPR001789">
    <property type="entry name" value="Sig_transdc_resp-reg_receiver"/>
</dbReference>
<dbReference type="Proteomes" id="UP000244162">
    <property type="component" value="Unassembled WGS sequence"/>
</dbReference>
<dbReference type="InterPro" id="IPR050595">
    <property type="entry name" value="Bact_response_regulator"/>
</dbReference>
<feature type="domain" description="Response regulatory" evidence="3">
    <location>
        <begin position="2"/>
        <end position="116"/>
    </location>
</feature>
<dbReference type="AlphaFoldDB" id="A0A2T5FWY1"/>
<sequence>MVIAIVDDDKAVLDAMSSFIRSLGYRVRTFQSGKAFLDHEGIGEIACLFTDIQMPGLSGFELHDIVRLNRPAIPVVLMTALADASVRARALSSGARCFLEKPIAGREIMNCLSGIFDA</sequence>
<keyword evidence="1 2" id="KW-0597">Phosphoprotein</keyword>
<evidence type="ECO:0000313" key="4">
    <source>
        <dbReference type="EMBL" id="PTQ10278.1"/>
    </source>
</evidence>
<dbReference type="Pfam" id="PF00072">
    <property type="entry name" value="Response_reg"/>
    <property type="match status" value="1"/>
</dbReference>
<comment type="caution">
    <text evidence="4">The sequence shown here is derived from an EMBL/GenBank/DDBJ whole genome shotgun (WGS) entry which is preliminary data.</text>
</comment>
<feature type="modified residue" description="4-aspartylphosphate" evidence="2">
    <location>
        <position position="51"/>
    </location>
</feature>
<dbReference type="EMBL" id="NWBU01000010">
    <property type="protein sequence ID" value="PTQ10278.1"/>
    <property type="molecule type" value="Genomic_DNA"/>
</dbReference>
<accession>A0A2T5FWY1</accession>
<evidence type="ECO:0000313" key="5">
    <source>
        <dbReference type="Proteomes" id="UP000244162"/>
    </source>
</evidence>
<evidence type="ECO:0000256" key="2">
    <source>
        <dbReference type="PROSITE-ProRule" id="PRU00169"/>
    </source>
</evidence>
<dbReference type="Gene3D" id="3.40.50.2300">
    <property type="match status" value="1"/>
</dbReference>
<dbReference type="GO" id="GO:0000160">
    <property type="term" value="P:phosphorelay signal transduction system"/>
    <property type="evidence" value="ECO:0007669"/>
    <property type="project" value="InterPro"/>
</dbReference>
<dbReference type="SUPFAM" id="SSF52172">
    <property type="entry name" value="CheY-like"/>
    <property type="match status" value="1"/>
</dbReference>
<dbReference type="PROSITE" id="PS50110">
    <property type="entry name" value="RESPONSE_REGULATORY"/>
    <property type="match status" value="1"/>
</dbReference>
<dbReference type="SMART" id="SM00448">
    <property type="entry name" value="REC"/>
    <property type="match status" value="1"/>
</dbReference>
<dbReference type="PANTHER" id="PTHR44591">
    <property type="entry name" value="STRESS RESPONSE REGULATOR PROTEIN 1"/>
    <property type="match status" value="1"/>
</dbReference>
<name>A0A2T5FWY1_9SPHN</name>
<keyword evidence="5" id="KW-1185">Reference proteome</keyword>
<reference evidence="4 5" key="1">
    <citation type="submission" date="2017-09" db="EMBL/GenBank/DDBJ databases">
        <title>Sphingomonas panjinensis sp.nov., isolated from oil-contaminated soil.</title>
        <authorList>
            <person name="Wang L."/>
            <person name="Chen L."/>
        </authorList>
    </citation>
    <scope>NUCLEOTIDE SEQUENCE [LARGE SCALE GENOMIC DNA]</scope>
    <source>
        <strain evidence="4 5">FW-11</strain>
    </source>
</reference>
<gene>
    <name evidence="4" type="ORF">CLG96_11660</name>
</gene>
<proteinExistence type="predicted"/>
<evidence type="ECO:0000256" key="1">
    <source>
        <dbReference type="ARBA" id="ARBA00022553"/>
    </source>
</evidence>
<protein>
    <submittedName>
        <fullName evidence="4">Two-component system response regulator</fullName>
    </submittedName>
</protein>
<dbReference type="InterPro" id="IPR011006">
    <property type="entry name" value="CheY-like_superfamily"/>
</dbReference>
<organism evidence="4 5">
    <name type="scientific">Sphingomonas oleivorans</name>
    <dbReference type="NCBI Taxonomy" id="1735121"/>
    <lineage>
        <taxon>Bacteria</taxon>
        <taxon>Pseudomonadati</taxon>
        <taxon>Pseudomonadota</taxon>
        <taxon>Alphaproteobacteria</taxon>
        <taxon>Sphingomonadales</taxon>
        <taxon>Sphingomonadaceae</taxon>
        <taxon>Sphingomonas</taxon>
    </lineage>
</organism>